<dbReference type="EMBL" id="UXSR01000550">
    <property type="protein sequence ID" value="VDD76903.1"/>
    <property type="molecule type" value="Genomic_DNA"/>
</dbReference>
<dbReference type="AlphaFoldDB" id="A0A0R3U7T9"/>
<sequence>MANDEFDLDATASGGGGVCIELKWATLDIPAGRQVGEPQVGQIDTCCLPIGCETDRDVQGEHPSPPGLVRRPPPPTPPRPLLPQTASRGRWVVHVSTKRQRAHLAQPNFKAHNLTKVTSDLYCIFTREKEYQTTNQHDSLCLQKLLQPNFLTMHL</sequence>
<accession>A0A0R3U7T9</accession>
<gene>
    <name evidence="2" type="ORF">MCOS_LOCUS2906</name>
</gene>
<keyword evidence="3" id="KW-1185">Reference proteome</keyword>
<evidence type="ECO:0000313" key="3">
    <source>
        <dbReference type="Proteomes" id="UP000267029"/>
    </source>
</evidence>
<evidence type="ECO:0000256" key="1">
    <source>
        <dbReference type="SAM" id="MobiDB-lite"/>
    </source>
</evidence>
<proteinExistence type="predicted"/>
<protein>
    <submittedName>
        <fullName evidence="2 4">Uncharacterized protein</fullName>
    </submittedName>
</protein>
<organism evidence="4">
    <name type="scientific">Mesocestoides corti</name>
    <name type="common">Flatworm</name>
    <dbReference type="NCBI Taxonomy" id="53468"/>
    <lineage>
        <taxon>Eukaryota</taxon>
        <taxon>Metazoa</taxon>
        <taxon>Spiralia</taxon>
        <taxon>Lophotrochozoa</taxon>
        <taxon>Platyhelminthes</taxon>
        <taxon>Cestoda</taxon>
        <taxon>Eucestoda</taxon>
        <taxon>Cyclophyllidea</taxon>
        <taxon>Mesocestoididae</taxon>
        <taxon>Mesocestoides</taxon>
    </lineage>
</organism>
<name>A0A0R3U7T9_MESCO</name>
<evidence type="ECO:0000313" key="4">
    <source>
        <dbReference type="WBParaSite" id="MCOS_0000290501-mRNA-1"/>
    </source>
</evidence>
<feature type="compositionally biased region" description="Pro residues" evidence="1">
    <location>
        <begin position="63"/>
        <end position="81"/>
    </location>
</feature>
<dbReference type="WBParaSite" id="MCOS_0000290501-mRNA-1">
    <property type="protein sequence ID" value="MCOS_0000290501-mRNA-1"/>
    <property type="gene ID" value="MCOS_0000290501"/>
</dbReference>
<evidence type="ECO:0000313" key="2">
    <source>
        <dbReference type="EMBL" id="VDD76903.1"/>
    </source>
</evidence>
<reference evidence="4" key="1">
    <citation type="submission" date="2017-02" db="UniProtKB">
        <authorList>
            <consortium name="WormBaseParasite"/>
        </authorList>
    </citation>
    <scope>IDENTIFICATION</scope>
</reference>
<dbReference type="Proteomes" id="UP000267029">
    <property type="component" value="Unassembled WGS sequence"/>
</dbReference>
<feature type="region of interest" description="Disordered" evidence="1">
    <location>
        <begin position="55"/>
        <end position="87"/>
    </location>
</feature>
<reference evidence="2 3" key="2">
    <citation type="submission" date="2018-10" db="EMBL/GenBank/DDBJ databases">
        <authorList>
            <consortium name="Pathogen Informatics"/>
        </authorList>
    </citation>
    <scope>NUCLEOTIDE SEQUENCE [LARGE SCALE GENOMIC DNA]</scope>
</reference>